<keyword evidence="1" id="KW-0131">Cell cycle</keyword>
<dbReference type="GO" id="GO:0051301">
    <property type="term" value="P:cell division"/>
    <property type="evidence" value="ECO:0007669"/>
    <property type="project" value="UniProtKB-KW"/>
</dbReference>
<accession>A0A1X7HTE8</accession>
<organism evidence="1 2">
    <name type="scientific">Paenibacillus uliginis N3/975</name>
    <dbReference type="NCBI Taxonomy" id="1313296"/>
    <lineage>
        <taxon>Bacteria</taxon>
        <taxon>Bacillati</taxon>
        <taxon>Bacillota</taxon>
        <taxon>Bacilli</taxon>
        <taxon>Bacillales</taxon>
        <taxon>Paenibacillaceae</taxon>
        <taxon>Paenibacillus</taxon>
    </lineage>
</organism>
<reference evidence="1 2" key="1">
    <citation type="submission" date="2017-04" db="EMBL/GenBank/DDBJ databases">
        <authorList>
            <person name="Afonso C.L."/>
            <person name="Miller P.J."/>
            <person name="Scott M.A."/>
            <person name="Spackman E."/>
            <person name="Goraichik I."/>
            <person name="Dimitrov K.M."/>
            <person name="Suarez D.L."/>
            <person name="Swayne D.E."/>
        </authorList>
    </citation>
    <scope>NUCLEOTIDE SEQUENCE [LARGE SCALE GENOMIC DNA]</scope>
    <source>
        <strain evidence="1 2">N3/975</strain>
    </source>
</reference>
<dbReference type="Proteomes" id="UP000192940">
    <property type="component" value="Chromosome I"/>
</dbReference>
<evidence type="ECO:0000313" key="1">
    <source>
        <dbReference type="EMBL" id="SMF92687.1"/>
    </source>
</evidence>
<keyword evidence="1" id="KW-0132">Cell division</keyword>
<dbReference type="STRING" id="1313296.SAMN05661091_5964"/>
<dbReference type="Pfam" id="PF04977">
    <property type="entry name" value="DivIC"/>
    <property type="match status" value="1"/>
</dbReference>
<gene>
    <name evidence="1" type="ORF">SAMN05661091_5964</name>
</gene>
<proteinExistence type="predicted"/>
<evidence type="ECO:0000313" key="2">
    <source>
        <dbReference type="Proteomes" id="UP000192940"/>
    </source>
</evidence>
<dbReference type="EMBL" id="LT840184">
    <property type="protein sequence ID" value="SMF92687.1"/>
    <property type="molecule type" value="Genomic_DNA"/>
</dbReference>
<dbReference type="RefSeq" id="WP_208916730.1">
    <property type="nucleotide sequence ID" value="NZ_LT840184.1"/>
</dbReference>
<name>A0A1X7HTE8_9BACL</name>
<protein>
    <submittedName>
        <fullName evidence="1">Cell division protein DivIC</fullName>
    </submittedName>
</protein>
<dbReference type="AlphaFoldDB" id="A0A1X7HTE8"/>
<dbReference type="InterPro" id="IPR007060">
    <property type="entry name" value="FtsL/DivIC"/>
</dbReference>
<keyword evidence="2" id="KW-1185">Reference proteome</keyword>
<sequence>MGRFAEQPKQAPQKTIKNRGALRRRRMYMAMMALFLIWAGSTLWSQNVHIQNRNETLAEKRTEQKAVQEAWNELNLEVERLQDPEYIGQIARKKFGLYPPNEVPIIQPHNSGE</sequence>